<organism evidence="1 2">
    <name type="scientific">Thelonectria olida</name>
    <dbReference type="NCBI Taxonomy" id="1576542"/>
    <lineage>
        <taxon>Eukaryota</taxon>
        <taxon>Fungi</taxon>
        <taxon>Dikarya</taxon>
        <taxon>Ascomycota</taxon>
        <taxon>Pezizomycotina</taxon>
        <taxon>Sordariomycetes</taxon>
        <taxon>Hypocreomycetidae</taxon>
        <taxon>Hypocreales</taxon>
        <taxon>Nectriaceae</taxon>
        <taxon>Thelonectria</taxon>
    </lineage>
</organism>
<evidence type="ECO:0008006" key="3">
    <source>
        <dbReference type="Google" id="ProtNLM"/>
    </source>
</evidence>
<name>A0A9P9AW10_9HYPO</name>
<dbReference type="EMBL" id="JAGPYM010000002">
    <property type="protein sequence ID" value="KAH6898791.1"/>
    <property type="molecule type" value="Genomic_DNA"/>
</dbReference>
<dbReference type="AlphaFoldDB" id="A0A9P9AW10"/>
<keyword evidence="2" id="KW-1185">Reference proteome</keyword>
<protein>
    <recommendedName>
        <fullName evidence="3">ABM domain-containing protein</fullName>
    </recommendedName>
</protein>
<evidence type="ECO:0000313" key="1">
    <source>
        <dbReference type="EMBL" id="KAH6898791.1"/>
    </source>
</evidence>
<dbReference type="InterPro" id="IPR011008">
    <property type="entry name" value="Dimeric_a/b-barrel"/>
</dbReference>
<dbReference type="Proteomes" id="UP000777438">
    <property type="component" value="Unassembled WGS sequence"/>
</dbReference>
<gene>
    <name evidence="1" type="ORF">B0T10DRAFT_119763</name>
</gene>
<dbReference type="SUPFAM" id="SSF54909">
    <property type="entry name" value="Dimeric alpha+beta barrel"/>
    <property type="match status" value="1"/>
</dbReference>
<sequence>MAALEFVLVKLKPDVLVGPSTPGKPFFDLVDDLEQIPGTTQLYYGQVIEDPSKWQFVIQWESVAANAAFASSSALGKLQAGLGAIVAEPPMLSPTVDFTHNPDAALTAPVTEVCTCWGADEKFHEERMYPFADPVDAFGLTGYHGMGRAEFDQPAHPDPSAIEGHASRIILGWDSKDAHMAHKGTDSIIDKHVHLLLSRNKGLEMYHVPLKKI</sequence>
<dbReference type="Gene3D" id="3.30.70.100">
    <property type="match status" value="1"/>
</dbReference>
<proteinExistence type="predicted"/>
<reference evidence="1 2" key="1">
    <citation type="journal article" date="2021" name="Nat. Commun.">
        <title>Genetic determinants of endophytism in the Arabidopsis root mycobiome.</title>
        <authorList>
            <person name="Mesny F."/>
            <person name="Miyauchi S."/>
            <person name="Thiergart T."/>
            <person name="Pickel B."/>
            <person name="Atanasova L."/>
            <person name="Karlsson M."/>
            <person name="Huettel B."/>
            <person name="Barry K.W."/>
            <person name="Haridas S."/>
            <person name="Chen C."/>
            <person name="Bauer D."/>
            <person name="Andreopoulos W."/>
            <person name="Pangilinan J."/>
            <person name="LaButti K."/>
            <person name="Riley R."/>
            <person name="Lipzen A."/>
            <person name="Clum A."/>
            <person name="Drula E."/>
            <person name="Henrissat B."/>
            <person name="Kohler A."/>
            <person name="Grigoriev I.V."/>
            <person name="Martin F.M."/>
            <person name="Hacquard S."/>
        </authorList>
    </citation>
    <scope>NUCLEOTIDE SEQUENCE [LARGE SCALE GENOMIC DNA]</scope>
    <source>
        <strain evidence="1 2">MPI-CAGE-CH-0241</strain>
    </source>
</reference>
<evidence type="ECO:0000313" key="2">
    <source>
        <dbReference type="Proteomes" id="UP000777438"/>
    </source>
</evidence>
<accession>A0A9P9AW10</accession>
<dbReference type="OrthoDB" id="3830579at2759"/>
<comment type="caution">
    <text evidence="1">The sequence shown here is derived from an EMBL/GenBank/DDBJ whole genome shotgun (WGS) entry which is preliminary data.</text>
</comment>